<feature type="chain" id="PRO_5042005668" evidence="1">
    <location>
        <begin position="23"/>
        <end position="216"/>
    </location>
</feature>
<evidence type="ECO:0000313" key="2">
    <source>
        <dbReference type="EMBL" id="KAJ1354488.1"/>
    </source>
</evidence>
<keyword evidence="1" id="KW-0732">Signal</keyword>
<organism evidence="2 3">
    <name type="scientific">Parelaphostrongylus tenuis</name>
    <name type="common">Meningeal worm</name>
    <dbReference type="NCBI Taxonomy" id="148309"/>
    <lineage>
        <taxon>Eukaryota</taxon>
        <taxon>Metazoa</taxon>
        <taxon>Ecdysozoa</taxon>
        <taxon>Nematoda</taxon>
        <taxon>Chromadorea</taxon>
        <taxon>Rhabditida</taxon>
        <taxon>Rhabditina</taxon>
        <taxon>Rhabditomorpha</taxon>
        <taxon>Strongyloidea</taxon>
        <taxon>Metastrongylidae</taxon>
        <taxon>Parelaphostrongylus</taxon>
    </lineage>
</organism>
<protein>
    <submittedName>
        <fullName evidence="2">Uncharacterized protein</fullName>
    </submittedName>
</protein>
<keyword evidence="3" id="KW-1185">Reference proteome</keyword>
<reference evidence="2" key="1">
    <citation type="submission" date="2021-06" db="EMBL/GenBank/DDBJ databases">
        <title>Parelaphostrongylus tenuis whole genome reference sequence.</title>
        <authorList>
            <person name="Garwood T.J."/>
            <person name="Larsen P.A."/>
            <person name="Fountain-Jones N.M."/>
            <person name="Garbe J.R."/>
            <person name="Macchietto M.G."/>
            <person name="Kania S.A."/>
            <person name="Gerhold R.W."/>
            <person name="Richards J.E."/>
            <person name="Wolf T.M."/>
        </authorList>
    </citation>
    <scope>NUCLEOTIDE SEQUENCE</scope>
    <source>
        <strain evidence="2">MNPRO001-30</strain>
        <tissue evidence="2">Meninges</tissue>
    </source>
</reference>
<gene>
    <name evidence="2" type="ORF">KIN20_011454</name>
</gene>
<evidence type="ECO:0000313" key="3">
    <source>
        <dbReference type="Proteomes" id="UP001196413"/>
    </source>
</evidence>
<proteinExistence type="predicted"/>
<name>A0AAD5MCW1_PARTN</name>
<dbReference type="Proteomes" id="UP001196413">
    <property type="component" value="Unassembled WGS sequence"/>
</dbReference>
<sequence length="216" mass="23053">MERLPTDTLMISLLITISAASGCGVMPAGQASTRTLTVTGIATLPVAMVYVDKFDARFSSIATSREGAAGFVSRLVMQTILNVLDDQGRSALLPDAVISAILNQLTVRITYEPLQCKMILLVDMKVEPNCIIVENTVTGICNVKQDGMNGCLNGNVVEAIPSKHTTISGTLTTTNNIMANWSTAMWQNVVNRAVRMLASGPFRSHFFTAVATVGGN</sequence>
<feature type="signal peptide" evidence="1">
    <location>
        <begin position="1"/>
        <end position="22"/>
    </location>
</feature>
<accession>A0AAD5MCW1</accession>
<comment type="caution">
    <text evidence="2">The sequence shown here is derived from an EMBL/GenBank/DDBJ whole genome shotgun (WGS) entry which is preliminary data.</text>
</comment>
<dbReference type="AlphaFoldDB" id="A0AAD5MCW1"/>
<dbReference type="EMBL" id="JAHQIW010002098">
    <property type="protein sequence ID" value="KAJ1354488.1"/>
    <property type="molecule type" value="Genomic_DNA"/>
</dbReference>
<evidence type="ECO:0000256" key="1">
    <source>
        <dbReference type="SAM" id="SignalP"/>
    </source>
</evidence>
<dbReference type="PROSITE" id="PS51257">
    <property type="entry name" value="PROKAR_LIPOPROTEIN"/>
    <property type="match status" value="1"/>
</dbReference>